<dbReference type="AlphaFoldDB" id="A0A2C9LYM9"/>
<dbReference type="InterPro" id="IPR009003">
    <property type="entry name" value="Peptidase_S1_PA"/>
</dbReference>
<dbReference type="EnsemblMetazoa" id="BGLB036494-RA">
    <property type="protein sequence ID" value="BGLB036494-PA"/>
    <property type="gene ID" value="BGLB036494"/>
</dbReference>
<organism evidence="1 2">
    <name type="scientific">Biomphalaria glabrata</name>
    <name type="common">Bloodfluke planorb</name>
    <name type="synonym">Freshwater snail</name>
    <dbReference type="NCBI Taxonomy" id="6526"/>
    <lineage>
        <taxon>Eukaryota</taxon>
        <taxon>Metazoa</taxon>
        <taxon>Spiralia</taxon>
        <taxon>Lophotrochozoa</taxon>
        <taxon>Mollusca</taxon>
        <taxon>Gastropoda</taxon>
        <taxon>Heterobranchia</taxon>
        <taxon>Euthyneura</taxon>
        <taxon>Panpulmonata</taxon>
        <taxon>Hygrophila</taxon>
        <taxon>Lymnaeoidea</taxon>
        <taxon>Planorbidae</taxon>
        <taxon>Biomphalaria</taxon>
    </lineage>
</organism>
<proteinExistence type="predicted"/>
<protein>
    <recommendedName>
        <fullName evidence="3">Peptidase S1 domain-containing protein</fullName>
    </recommendedName>
</protein>
<dbReference type="KEGG" id="bgt:106059116"/>
<dbReference type="OrthoDB" id="10269114at2759"/>
<gene>
    <name evidence="1" type="primary">106059116</name>
</gene>
<reference evidence="1" key="1">
    <citation type="submission" date="2020-05" db="UniProtKB">
        <authorList>
            <consortium name="EnsemblMetazoa"/>
        </authorList>
    </citation>
    <scope>IDENTIFICATION</scope>
    <source>
        <strain evidence="1">BB02</strain>
    </source>
</reference>
<dbReference type="SUPFAM" id="SSF50494">
    <property type="entry name" value="Trypsin-like serine proteases"/>
    <property type="match status" value="1"/>
</dbReference>
<dbReference type="VEuPathDB" id="VectorBase:BGLAX_033323"/>
<evidence type="ECO:0000313" key="1">
    <source>
        <dbReference type="EnsemblMetazoa" id="BGLB036494-PA"/>
    </source>
</evidence>
<name>A0A2C9LYM9_BIOGL</name>
<sequence length="321" mass="36997">MSSLIKYNARDLLALGTHEAEVSYGGEADLLKNFKKCKKNPHHKNFIPAGEFQKAHLPERYHDDDIFDLTNTLIDLTVRVTAKFTSTERPEYFPDTTVRYPFFNNIGEKHLWRTGTGRIWDVRKMSQEDAVDCPCSRCQASLEPVREWGQVNVITATHVIFNVDEARQSFCRIDYNTDNGSYIEIEGWGRDGSDIIEDRYLLTCVTHDIILLDRLRKSVDHYNDICYKVYKKYLPTKEQDRLTIVVSHPHGCGKRVSFGDWKERFFVGHGTTKYSYSSATCPGSSGAPIYMLGRSGWRWMYYHVHSCANESVNVSGLGWEH</sequence>
<dbReference type="VEuPathDB" id="VectorBase:BGLB036494"/>
<accession>A0A2C9LYM9</accession>
<evidence type="ECO:0000313" key="2">
    <source>
        <dbReference type="Proteomes" id="UP000076420"/>
    </source>
</evidence>
<dbReference type="Proteomes" id="UP000076420">
    <property type="component" value="Unassembled WGS sequence"/>
</dbReference>
<evidence type="ECO:0008006" key="3">
    <source>
        <dbReference type="Google" id="ProtNLM"/>
    </source>
</evidence>